<proteinExistence type="predicted"/>
<reference evidence="1 2" key="1">
    <citation type="submission" date="2014-12" db="EMBL/GenBank/DDBJ databases">
        <title>Genomes of Geoalkalibacter ferrihydriticus and Geoalkalibacter subterraneus, two haloalkaliphilic metal-reducing members of the Geobacteraceae.</title>
        <authorList>
            <person name="Badalamenti J.P."/>
            <person name="Torres C.I."/>
            <person name="Krajmalnik-Brown R."/>
            <person name="Bond D.R."/>
        </authorList>
    </citation>
    <scope>NUCLEOTIDE SEQUENCE [LARGE SCALE GENOMIC DNA]</scope>
    <source>
        <strain evidence="1 2">DSM 17813</strain>
    </source>
</reference>
<dbReference type="RefSeq" id="WP_040095042.1">
    <property type="nucleotide sequence ID" value="NZ_JWJD01000001.1"/>
</dbReference>
<evidence type="ECO:0000313" key="2">
    <source>
        <dbReference type="Proteomes" id="UP000035068"/>
    </source>
</evidence>
<accession>A0A0C2EF65</accession>
<name>A0A0C2EF65_9BACT</name>
<evidence type="ECO:0000313" key="1">
    <source>
        <dbReference type="EMBL" id="KIH77253.1"/>
    </source>
</evidence>
<comment type="caution">
    <text evidence="1">The sequence shown here is derived from an EMBL/GenBank/DDBJ whole genome shotgun (WGS) entry which is preliminary data.</text>
</comment>
<protein>
    <submittedName>
        <fullName evidence="1">Uncharacterized protein</fullName>
    </submittedName>
</protein>
<organism evidence="1 2">
    <name type="scientific">Geoalkalibacter ferrihydriticus DSM 17813</name>
    <dbReference type="NCBI Taxonomy" id="1121915"/>
    <lineage>
        <taxon>Bacteria</taxon>
        <taxon>Pseudomonadati</taxon>
        <taxon>Thermodesulfobacteriota</taxon>
        <taxon>Desulfuromonadia</taxon>
        <taxon>Desulfuromonadales</taxon>
        <taxon>Geoalkalibacteraceae</taxon>
        <taxon>Geoalkalibacter</taxon>
    </lineage>
</organism>
<dbReference type="AlphaFoldDB" id="A0A0C2EF65"/>
<dbReference type="Proteomes" id="UP000035068">
    <property type="component" value="Unassembled WGS sequence"/>
</dbReference>
<gene>
    <name evidence="1" type="ORF">GFER_00330</name>
</gene>
<keyword evidence="2" id="KW-1185">Reference proteome</keyword>
<sequence length="95" mass="10894">MPKAEVLMEDEKIKVKTEDDKTLEVVVSSKKADAIWVVLGEGIHNVKCKLMPTHNGLAYAGSIMGREIIYERSVKQVREDIARQQQEQAQFRRRP</sequence>
<dbReference type="EMBL" id="JWJD01000001">
    <property type="protein sequence ID" value="KIH77253.1"/>
    <property type="molecule type" value="Genomic_DNA"/>
</dbReference>